<keyword evidence="1" id="KW-0479">Metal-binding</keyword>
<dbReference type="Pfam" id="PF14223">
    <property type="entry name" value="Retrotran_gag_2"/>
    <property type="match status" value="1"/>
</dbReference>
<keyword evidence="5" id="KW-1133">Transmembrane helix</keyword>
<feature type="region of interest" description="Disordered" evidence="4">
    <location>
        <begin position="753"/>
        <end position="784"/>
    </location>
</feature>
<name>A0A699HH37_TANCI</name>
<dbReference type="Gene3D" id="3.30.420.10">
    <property type="entry name" value="Ribonuclease H-like superfamily/Ribonuclease H"/>
    <property type="match status" value="1"/>
</dbReference>
<evidence type="ECO:0000256" key="1">
    <source>
        <dbReference type="ARBA" id="ARBA00022723"/>
    </source>
</evidence>
<dbReference type="InterPro" id="IPR001584">
    <property type="entry name" value="Integrase_cat-core"/>
</dbReference>
<dbReference type="InterPro" id="IPR012337">
    <property type="entry name" value="RNaseH-like_sf"/>
</dbReference>
<accession>A0A699HH37</accession>
<comment type="caution">
    <text evidence="7">The sequence shown here is derived from an EMBL/GenBank/DDBJ whole genome shotgun (WGS) entry which is preliminary data.</text>
</comment>
<dbReference type="InterPro" id="IPR025724">
    <property type="entry name" value="GAG-pre-integrase_dom"/>
</dbReference>
<organism evidence="7">
    <name type="scientific">Tanacetum cinerariifolium</name>
    <name type="common">Dalmatian daisy</name>
    <name type="synonym">Chrysanthemum cinerariifolium</name>
    <dbReference type="NCBI Taxonomy" id="118510"/>
    <lineage>
        <taxon>Eukaryota</taxon>
        <taxon>Viridiplantae</taxon>
        <taxon>Streptophyta</taxon>
        <taxon>Embryophyta</taxon>
        <taxon>Tracheophyta</taxon>
        <taxon>Spermatophyta</taxon>
        <taxon>Magnoliopsida</taxon>
        <taxon>eudicotyledons</taxon>
        <taxon>Gunneridae</taxon>
        <taxon>Pentapetalae</taxon>
        <taxon>asterids</taxon>
        <taxon>campanulids</taxon>
        <taxon>Asterales</taxon>
        <taxon>Asteraceae</taxon>
        <taxon>Asteroideae</taxon>
        <taxon>Anthemideae</taxon>
        <taxon>Anthemidinae</taxon>
        <taxon>Tanacetum</taxon>
    </lineage>
</organism>
<protein>
    <recommendedName>
        <fullName evidence="6">Integrase catalytic domain-containing protein</fullName>
    </recommendedName>
</protein>
<dbReference type="Pfam" id="PF13976">
    <property type="entry name" value="gag_pre-integrs"/>
    <property type="match status" value="1"/>
</dbReference>
<keyword evidence="5" id="KW-0812">Transmembrane</keyword>
<reference evidence="7" key="1">
    <citation type="journal article" date="2019" name="Sci. Rep.">
        <title>Draft genome of Tanacetum cinerariifolium, the natural source of mosquito coil.</title>
        <authorList>
            <person name="Yamashiro T."/>
            <person name="Shiraishi A."/>
            <person name="Satake H."/>
            <person name="Nakayama K."/>
        </authorList>
    </citation>
    <scope>NUCLEOTIDE SEQUENCE</scope>
</reference>
<gene>
    <name evidence="7" type="ORF">Tci_397130</name>
</gene>
<dbReference type="PANTHER" id="PTHR42648:SF32">
    <property type="entry name" value="RIBONUCLEASE H-LIKE DOMAIN, GAG-PRE-INTEGRASE DOMAIN PROTEIN-RELATED"/>
    <property type="match status" value="1"/>
</dbReference>
<evidence type="ECO:0000256" key="2">
    <source>
        <dbReference type="ARBA" id="ARBA00022801"/>
    </source>
</evidence>
<keyword evidence="5" id="KW-0472">Membrane</keyword>
<evidence type="ECO:0000259" key="6">
    <source>
        <dbReference type="PROSITE" id="PS50994"/>
    </source>
</evidence>
<dbReference type="GO" id="GO:0015074">
    <property type="term" value="P:DNA integration"/>
    <property type="evidence" value="ECO:0007669"/>
    <property type="project" value="InterPro"/>
</dbReference>
<dbReference type="PANTHER" id="PTHR42648">
    <property type="entry name" value="TRANSPOSASE, PUTATIVE-RELATED"/>
    <property type="match status" value="1"/>
</dbReference>
<feature type="transmembrane region" description="Helical" evidence="5">
    <location>
        <begin position="953"/>
        <end position="978"/>
    </location>
</feature>
<dbReference type="PROSITE" id="PS50994">
    <property type="entry name" value="INTEGRASE"/>
    <property type="match status" value="1"/>
</dbReference>
<dbReference type="InterPro" id="IPR013103">
    <property type="entry name" value="RVT_2"/>
</dbReference>
<evidence type="ECO:0000256" key="4">
    <source>
        <dbReference type="SAM" id="MobiDB-lite"/>
    </source>
</evidence>
<dbReference type="Pfam" id="PF07727">
    <property type="entry name" value="RVT_2"/>
    <property type="match status" value="1"/>
</dbReference>
<keyword evidence="2" id="KW-0378">Hydrolase</keyword>
<dbReference type="SUPFAM" id="SSF53098">
    <property type="entry name" value="Ribonuclease H-like"/>
    <property type="match status" value="1"/>
</dbReference>
<evidence type="ECO:0000313" key="7">
    <source>
        <dbReference type="EMBL" id="GEY25156.1"/>
    </source>
</evidence>
<feature type="coiled-coil region" evidence="3">
    <location>
        <begin position="385"/>
        <end position="412"/>
    </location>
</feature>
<evidence type="ECO:0000256" key="3">
    <source>
        <dbReference type="SAM" id="Coils"/>
    </source>
</evidence>
<feature type="domain" description="Integrase catalytic" evidence="6">
    <location>
        <begin position="527"/>
        <end position="720"/>
    </location>
</feature>
<dbReference type="AlphaFoldDB" id="A0A699HH37"/>
<dbReference type="Pfam" id="PF00665">
    <property type="entry name" value="rve"/>
    <property type="match status" value="1"/>
</dbReference>
<dbReference type="GO" id="GO:0003676">
    <property type="term" value="F:nucleic acid binding"/>
    <property type="evidence" value="ECO:0007669"/>
    <property type="project" value="InterPro"/>
</dbReference>
<evidence type="ECO:0000256" key="5">
    <source>
        <dbReference type="SAM" id="Phobius"/>
    </source>
</evidence>
<dbReference type="GO" id="GO:0046872">
    <property type="term" value="F:metal ion binding"/>
    <property type="evidence" value="ECO:0007669"/>
    <property type="project" value="UniProtKB-KW"/>
</dbReference>
<dbReference type="InterPro" id="IPR036397">
    <property type="entry name" value="RNaseH_sf"/>
</dbReference>
<dbReference type="InterPro" id="IPR039537">
    <property type="entry name" value="Retrotran_Ty1/copia-like"/>
</dbReference>
<dbReference type="GO" id="GO:0016787">
    <property type="term" value="F:hydrolase activity"/>
    <property type="evidence" value="ECO:0007669"/>
    <property type="project" value="UniProtKB-KW"/>
</dbReference>
<proteinExistence type="predicted"/>
<keyword evidence="3" id="KW-0175">Coiled coil</keyword>
<dbReference type="EMBL" id="BKCJ010163414">
    <property type="protein sequence ID" value="GEY25156.1"/>
    <property type="molecule type" value="Genomic_DNA"/>
</dbReference>
<sequence>MRIEQYFLMTDYALWKVILNGDSPPPTRSVDGVETPYPLTTINEKLVRKNELKARGTLLMALPNKHQLKFNSYKTAKSLMEDIEKRFGGNKESKKVHKTLLKQQYENFNETSSEGLDQIYNRLQKLINSYLDLEKQLDLKTLSMDDLYNNLKIYEVEVMRSSSITQNTQNVAFVSSYTDSTNKAVNTAYGVSAANFKTNASNLPNVDSLSDAVIYSFFTSQSNIPQLDNEDLRQINSDDLKEINLKWQMAMLTMRARRFLQKIERNIGVKGTETIGFDKTKVECYNFHRKVKDTTLNALVSLCDGLGYDWSDQAEDVQTNFALMAYTSSSSSSSSNSDTEFNLGAYKAGLESVEARLEVYKKNEAIFKDDIKILKLDVTFRDKAITKLRQKFEKAKKERDDLKLTLEKIKGLSKNLSRLLDSQQSDKSKTSLGYDSQGFDSEVLENQVPDKYNTCEKYHAVAPPYTRNFMPLKLDLVLADDHVVSESITSLPDTECVVLSPNFKLLDESQVLLRVSRKNNMYSVDLRNVAPSGGLTCLFAKATLHESNLWHRRLGHINFKTMNKLKEKQHKASCKTKTIYCLVVADDYSRFSWVFFLETKDETSGILKASITGIENLIDHKVKIIRCDNKTKFKNKEMNQFCEMKGIRREFSVARTLQQNGVVERKNRTLIEATRTMLADSKLPTTFWAEAVNTACYVQNRVLVVKPYNKTPYELFLGRKPALSFMRPFGCPVIILNTLDHLGLKSLEDEVADDAGKKSTEVPRKENGVQDPAKEDDKNDQEKDVRDQEEYCWIHLCLSWWINLVNAATLPNVDLPTDPLMPDLEDTADTGIFDDAYDDEVEGAKADFNNLELTIVVNPILTTRIHKDHPKEQIIGDPLSALQTRRMNKTSQEHAMVSYIKKQRRTNHKGKHAIGTKWVYRNKKDERGIVVRNKARLVAQGYTQEEGINYDEIFALVARIEAIGLFLAYASFMGFIVYQMDVKSGFMINAQEVPDEFYGGAYFLLRVTASTLIETNKALLKDEEAMDVDVYLYRLMIGSLMYLTTSRPDIMFVVCACA</sequence>